<protein>
    <submittedName>
        <fullName evidence="2">Outer membrane protein assembly factor BamB</fullName>
    </submittedName>
</protein>
<dbReference type="InterPro" id="IPR015943">
    <property type="entry name" value="WD40/YVTN_repeat-like_dom_sf"/>
</dbReference>
<evidence type="ECO:0000313" key="3">
    <source>
        <dbReference type="Proteomes" id="UP000585638"/>
    </source>
</evidence>
<dbReference type="InterPro" id="IPR011047">
    <property type="entry name" value="Quinoprotein_ADH-like_sf"/>
</dbReference>
<dbReference type="PANTHER" id="PTHR34512:SF30">
    <property type="entry name" value="OUTER MEMBRANE PROTEIN ASSEMBLY FACTOR BAMB"/>
    <property type="match status" value="1"/>
</dbReference>
<name>A0A7W9KP59_9PSEU</name>
<proteinExistence type="predicted"/>
<dbReference type="EMBL" id="JACHIR010000001">
    <property type="protein sequence ID" value="MBB5896067.1"/>
    <property type="molecule type" value="Genomic_DNA"/>
</dbReference>
<reference evidence="2 3" key="1">
    <citation type="submission" date="2020-08" db="EMBL/GenBank/DDBJ databases">
        <title>Sequencing the genomes of 1000 actinobacteria strains.</title>
        <authorList>
            <person name="Klenk H.-P."/>
        </authorList>
    </citation>
    <scope>NUCLEOTIDE SEQUENCE [LARGE SCALE GENOMIC DNA]</scope>
    <source>
        <strain evidence="2 3">DSM 43851</strain>
    </source>
</reference>
<feature type="compositionally biased region" description="Basic and acidic residues" evidence="1">
    <location>
        <begin position="1088"/>
        <end position="1099"/>
    </location>
</feature>
<feature type="compositionally biased region" description="Polar residues" evidence="1">
    <location>
        <begin position="1073"/>
        <end position="1087"/>
    </location>
</feature>
<comment type="caution">
    <text evidence="2">The sequence shown here is derived from an EMBL/GenBank/DDBJ whole genome shotgun (WGS) entry which is preliminary data.</text>
</comment>
<organism evidence="2 3">
    <name type="scientific">Kutzneria kofuensis</name>
    <dbReference type="NCBI Taxonomy" id="103725"/>
    <lineage>
        <taxon>Bacteria</taxon>
        <taxon>Bacillati</taxon>
        <taxon>Actinomycetota</taxon>
        <taxon>Actinomycetes</taxon>
        <taxon>Pseudonocardiales</taxon>
        <taxon>Pseudonocardiaceae</taxon>
        <taxon>Kutzneria</taxon>
    </lineage>
</organism>
<sequence>MFTLQQVVSREDQAFLCSAARLDVGQDGRVYLLDSRSNSKVTINYVLGVGPDAAGRRGVAWVQGGEAPVSVAVNSRHYMARAEAHFGGEVTVIGPDLDPDDPVGVWAGAWYGDDTGYDAPFRVIAGAATGRFYALAQYGLGRPGDPRFPRDPVPAIVAVGSPPEQVAALATYKLQFGAATVQVRDFRLRETAAGPEFYVLYKDLAPGGTKHIARFDQTGAEVWDRTDDVIAAIEPGPDNKAGGFDVAASGHLYVIGAKGALYRYPTDNGAAARTQLQLTGAFPTDAPYKDLRVLGSQLILQRQQDREMFGVFTLPDPATAGTAVPFVRSVWSQYELVQAVFTDQPQDQHMVAGSSVPVTLTVDRFDGGVQQRLPAPGWRAWLRTVGAQDHREVAVTQTADSQYTLAIPADAAGMYQLTLAPTRGPWRIGETPDYRFRRIVEIRPADATGSVSLSTVSNAVFGFDALPSRYRGQQNRTRYAAGEPITFTVSMRPAPTAPATVTLRLDDLATGTTVARSVLSVPAAPPPQTSMTVPTSVTSLLRPGKYLLTAEAPGKTVAAQPIEIGSGMPVSGYRRVWFGDYGEVYPGLYGGTNSTFAVDYGDAADVAAAHLERVRRQGWTIEVDRLARQSGNMDVFELNLLPETTPIQARLDGDPNAVDSMKLWRQTPLLDVVGGLGALGVQQRGLLLANDTILPAPEQKDVRQKDARTANFEGYPIDRYQDLFRANTVLSGYRAFGGWHWAANWWLSEHSSSALPNGLFGPFTGPYPYQLDQTKKDHKWRPLLAAMQEHALSHGPDLQRQLRRVLAAGARAGAGRSDLVTAAPGPFRAGFVYPPDWFTEVDEVDLQAQWEQFPLWLHTAFAVDYYPRPGKQSTLHEESGNDSGAGEQLLGQAFAALMRGSNTSGHSGPVVASRQLDLLPDPRGLAHGLPSMHRVLAGALHDYGEWVSRFGNADRVAILISRRTFAVEGWFNDLPDHVGRIFEAYVSLLYAQIPTSLVFVEDLDKPGVRPLSDYDAVLLVHELVEFDADVQVALQQAKQVFHDGTCAADVVAAVRSKPLGYSFNQSDDYSFQQAHNDSQNQSANPNRNRLDEGKPDPARPPKSWQRISMSGGAAVRPLLEGTIAARSTVDDKQVLVSERMLGSARLVIAVNNSLFDVDNALFRRADVSTGVRAPLSTTVRLAGVPAGSAVYDVFAGKQVTPSAQRTVTADFRHWPAAIFAVLPKPITGVRVDAVPVVNVRGDSRTEIDWSVAVVGPDTPLPVRIRALDESNTVLWQRNTITPASGAFYAPANTQGRIRVEAVELVSGRAAVADAGAVGGGVPLDLLNGPTGEVDQIAAARSAAVASSGVVTDWRAAADRLGAHVRDIALTDDGGAVLTAANWDSNLYAVDLATGQQRWQARVGQHFSYGAQRIDHGVAVRASVLDSPSGFGLHLVNPANGAVERRFDLYGTMPRWFERTATTMPDGRPPAFATPADGAWIASQGNLGLAVWRRSDGALLWKQDTWSSAPASIGRPGEASTAVLAALDADTLLVVDQGFATAYQVSTRAVRWRKDLSLLATTIGGRATVIVPSPDGKTVAVASNFDAGRVFLLRTADGTPVATLPVRVDELAWGPDSRTVVVLRDTLLDQYDAATGALRQSYPAADVLHNLDVAADGRIACGDEQGNLVVLGPDLAPLLVRDVVGIPAVRWLPGGDLLVGTWLGQVTRLDGAYQPQWTTLLRSTAADMRSTLLAPSTAPVSAVPVTGNATTPASTAPNLLTTGTTFSFHGWDPNHEQPMDAATLLSATPTPLGVPWLPDGMVEFAASGFPLCWVRIVSPKSVTFSKLSLWDDPAHPESWLRDVRLDVRSNAGDPWRPVARLVSDAASRSFQLAGPVAATELRLVLPPGIPGNLRVAGIAVHA</sequence>
<dbReference type="Gene3D" id="2.130.10.10">
    <property type="entry name" value="YVTN repeat-like/Quinoprotein amine dehydrogenase"/>
    <property type="match status" value="1"/>
</dbReference>
<evidence type="ECO:0000256" key="1">
    <source>
        <dbReference type="SAM" id="MobiDB-lite"/>
    </source>
</evidence>
<gene>
    <name evidence="2" type="ORF">BJ998_007263</name>
</gene>
<dbReference type="SUPFAM" id="SSF50998">
    <property type="entry name" value="Quinoprotein alcohol dehydrogenase-like"/>
    <property type="match status" value="1"/>
</dbReference>
<dbReference type="PANTHER" id="PTHR34512">
    <property type="entry name" value="CELL SURFACE PROTEIN"/>
    <property type="match status" value="1"/>
</dbReference>
<dbReference type="RefSeq" id="WP_184867776.1">
    <property type="nucleotide sequence ID" value="NZ_JACHIR010000001.1"/>
</dbReference>
<feature type="region of interest" description="Disordered" evidence="1">
    <location>
        <begin position="1073"/>
        <end position="1107"/>
    </location>
</feature>
<dbReference type="Proteomes" id="UP000585638">
    <property type="component" value="Unassembled WGS sequence"/>
</dbReference>
<keyword evidence="3" id="KW-1185">Reference proteome</keyword>
<evidence type="ECO:0000313" key="2">
    <source>
        <dbReference type="EMBL" id="MBB5896067.1"/>
    </source>
</evidence>
<accession>A0A7W9KP59</accession>